<dbReference type="Proteomes" id="UP000823388">
    <property type="component" value="Chromosome 2K"/>
</dbReference>
<dbReference type="EMBL" id="CM029039">
    <property type="protein sequence ID" value="KAG2642952.1"/>
    <property type="molecule type" value="Genomic_DNA"/>
</dbReference>
<comment type="caution">
    <text evidence="4">The sequence shown here is derived from an EMBL/GenBank/DDBJ whole genome shotgun (WGS) entry which is preliminary data.</text>
</comment>
<dbReference type="GO" id="GO:0016567">
    <property type="term" value="P:protein ubiquitination"/>
    <property type="evidence" value="ECO:0007669"/>
    <property type="project" value="InterPro"/>
</dbReference>
<reference evidence="4" key="1">
    <citation type="submission" date="2020-05" db="EMBL/GenBank/DDBJ databases">
        <title>WGS assembly of Panicum virgatum.</title>
        <authorList>
            <person name="Lovell J.T."/>
            <person name="Jenkins J."/>
            <person name="Shu S."/>
            <person name="Juenger T.E."/>
            <person name="Schmutz J."/>
        </authorList>
    </citation>
    <scope>NUCLEOTIDE SEQUENCE</scope>
    <source>
        <strain evidence="4">AP13</strain>
    </source>
</reference>
<gene>
    <name evidence="4" type="ORF">PVAP13_2KG289400</name>
</gene>
<name>A0A8T0W3P3_PANVG</name>
<evidence type="ECO:0000259" key="3">
    <source>
        <dbReference type="PROSITE" id="PS50097"/>
    </source>
</evidence>
<organism evidence="4 5">
    <name type="scientific">Panicum virgatum</name>
    <name type="common">Blackwell switchgrass</name>
    <dbReference type="NCBI Taxonomy" id="38727"/>
    <lineage>
        <taxon>Eukaryota</taxon>
        <taxon>Viridiplantae</taxon>
        <taxon>Streptophyta</taxon>
        <taxon>Embryophyta</taxon>
        <taxon>Tracheophyta</taxon>
        <taxon>Spermatophyta</taxon>
        <taxon>Magnoliopsida</taxon>
        <taxon>Liliopsida</taxon>
        <taxon>Poales</taxon>
        <taxon>Poaceae</taxon>
        <taxon>PACMAD clade</taxon>
        <taxon>Panicoideae</taxon>
        <taxon>Panicodae</taxon>
        <taxon>Paniceae</taxon>
        <taxon>Panicinae</taxon>
        <taxon>Panicum</taxon>
        <taxon>Panicum sect. Hiantes</taxon>
    </lineage>
</organism>
<evidence type="ECO:0000313" key="5">
    <source>
        <dbReference type="Proteomes" id="UP000823388"/>
    </source>
</evidence>
<dbReference type="Gene3D" id="1.25.40.420">
    <property type="match status" value="1"/>
</dbReference>
<dbReference type="SUPFAM" id="SSF54695">
    <property type="entry name" value="POZ domain"/>
    <property type="match status" value="1"/>
</dbReference>
<proteinExistence type="inferred from homology"/>
<dbReference type="PANTHER" id="PTHR26379:SF180">
    <property type="entry name" value="TRAF TRANSCRIPTION FACTOR"/>
    <property type="match status" value="1"/>
</dbReference>
<dbReference type="PROSITE" id="PS50097">
    <property type="entry name" value="BTB"/>
    <property type="match status" value="1"/>
</dbReference>
<accession>A0A8T0W3P3</accession>
<dbReference type="Pfam" id="PF00651">
    <property type="entry name" value="BTB"/>
    <property type="match status" value="1"/>
</dbReference>
<evidence type="ECO:0000256" key="1">
    <source>
        <dbReference type="ARBA" id="ARBA00004906"/>
    </source>
</evidence>
<dbReference type="Pfam" id="PF24570">
    <property type="entry name" value="BACK_BPM_SPOP"/>
    <property type="match status" value="1"/>
</dbReference>
<keyword evidence="5" id="KW-1185">Reference proteome</keyword>
<comment type="pathway">
    <text evidence="1">Protein modification; protein ubiquitination.</text>
</comment>
<dbReference type="PANTHER" id="PTHR26379">
    <property type="entry name" value="BTB/POZ AND MATH DOMAIN-CONTAINING PROTEIN 1"/>
    <property type="match status" value="1"/>
</dbReference>
<evidence type="ECO:0000313" key="4">
    <source>
        <dbReference type="EMBL" id="KAG2642952.1"/>
    </source>
</evidence>
<comment type="similarity">
    <text evidence="2">Belongs to the Tdpoz family.</text>
</comment>
<dbReference type="InterPro" id="IPR011333">
    <property type="entry name" value="SKP1/BTB/POZ_sf"/>
</dbReference>
<dbReference type="InterPro" id="IPR045005">
    <property type="entry name" value="BPM1-6"/>
</dbReference>
<dbReference type="InterPro" id="IPR056423">
    <property type="entry name" value="BACK_BPM_SPOP"/>
</dbReference>
<protein>
    <recommendedName>
        <fullName evidence="3">BTB domain-containing protein</fullName>
    </recommendedName>
</protein>
<evidence type="ECO:0000256" key="2">
    <source>
        <dbReference type="ARBA" id="ARBA00010846"/>
    </source>
</evidence>
<dbReference type="InterPro" id="IPR000210">
    <property type="entry name" value="BTB/POZ_dom"/>
</dbReference>
<feature type="domain" description="BTB" evidence="3">
    <location>
        <begin position="197"/>
        <end position="265"/>
    </location>
</feature>
<dbReference type="SMART" id="SM00225">
    <property type="entry name" value="BTB"/>
    <property type="match status" value="1"/>
</dbReference>
<sequence length="383" mass="41816">RPPPIPAWCVAHLADAARSTHLLQFHDIGTKIADDDGTDHHFKCSCQVDGYRWEIRVVYPPYYSLVETEYVVEGLPEDYLVEGYVVPLQLVFLGEAGANKVPAALSCRLLDPSGATGPSREKGTAAASFQHPSDRSELLTIRTTFYRAKSIVVYVKNGCLTLECTVTVLRDLNPIIAVPSNNLPRHLGELLASGAGADVTFAVAGQSFPAHRSILAARSPVFMAQFFAGEMLERISPRVEIKEMDPFVFQAMLRFVYTDAVPELDEAAETAAALARHLLAAADRYGMLSIQWLQHGLDRLRAMCERRLAWAIDAGTAAPTLAFAERHGCSELKARCIEFIAGGLAENLDAVLATEGFGRCLEDTGPSVVIELLKAAHARKIKN</sequence>
<feature type="non-terminal residue" evidence="4">
    <location>
        <position position="1"/>
    </location>
</feature>
<dbReference type="Gene3D" id="3.30.710.10">
    <property type="entry name" value="Potassium Channel Kv1.1, Chain A"/>
    <property type="match status" value="1"/>
</dbReference>
<dbReference type="AlphaFoldDB" id="A0A8T0W3P3"/>